<dbReference type="Pfam" id="PF00100">
    <property type="entry name" value="Zona_pellucida"/>
    <property type="match status" value="1"/>
</dbReference>
<dbReference type="Proteomes" id="UP001059596">
    <property type="component" value="Unassembled WGS sequence"/>
</dbReference>
<dbReference type="GO" id="GO:0009653">
    <property type="term" value="P:anatomical structure morphogenesis"/>
    <property type="evidence" value="ECO:0007669"/>
    <property type="project" value="TreeGrafter"/>
</dbReference>
<evidence type="ECO:0000259" key="1">
    <source>
        <dbReference type="PROSITE" id="PS51034"/>
    </source>
</evidence>
<evidence type="ECO:0000313" key="3">
    <source>
        <dbReference type="Proteomes" id="UP001059596"/>
    </source>
</evidence>
<accession>A0A9Q0BN52</accession>
<dbReference type="PANTHER" id="PTHR47327:SF7">
    <property type="entry name" value="GH08941P"/>
    <property type="match status" value="1"/>
</dbReference>
<feature type="domain" description="ZP" evidence="1">
    <location>
        <begin position="9"/>
        <end position="286"/>
    </location>
</feature>
<comment type="caution">
    <text evidence="2">The sequence shown here is derived from an EMBL/GenBank/DDBJ whole genome shotgun (WGS) entry which is preliminary data.</text>
</comment>
<protein>
    <recommendedName>
        <fullName evidence="1">ZP domain-containing protein</fullName>
    </recommendedName>
</protein>
<dbReference type="InterPro" id="IPR055355">
    <property type="entry name" value="ZP-C"/>
</dbReference>
<reference evidence="2" key="1">
    <citation type="journal article" date="2023" name="Genome Biol. Evol.">
        <title>Long-read-based Genome Assembly of Drosophila gunungcola Reveals Fewer Chemosensory Genes in Flower-breeding Species.</title>
        <authorList>
            <person name="Negi A."/>
            <person name="Liao B.Y."/>
            <person name="Yeh S.D."/>
        </authorList>
    </citation>
    <scope>NUCLEOTIDE SEQUENCE</scope>
    <source>
        <strain evidence="2">Sukarami</strain>
    </source>
</reference>
<dbReference type="InterPro" id="IPR052774">
    <property type="entry name" value="Celegans_DevNeuronal_Protein"/>
</dbReference>
<keyword evidence="3" id="KW-1185">Reference proteome</keyword>
<proteinExistence type="predicted"/>
<dbReference type="SMART" id="SM00241">
    <property type="entry name" value="ZP"/>
    <property type="match status" value="1"/>
</dbReference>
<dbReference type="AlphaFoldDB" id="A0A9Q0BN52"/>
<dbReference type="PANTHER" id="PTHR47327">
    <property type="entry name" value="FI18240P1-RELATED"/>
    <property type="match status" value="1"/>
</dbReference>
<dbReference type="EMBL" id="JAMKOV010000007">
    <property type="protein sequence ID" value="KAI8038362.1"/>
    <property type="molecule type" value="Genomic_DNA"/>
</dbReference>
<dbReference type="PROSITE" id="PS51034">
    <property type="entry name" value="ZP_2"/>
    <property type="match status" value="1"/>
</dbReference>
<name>A0A9Q0BN52_9MUSC</name>
<organism evidence="2 3">
    <name type="scientific">Drosophila gunungcola</name>
    <name type="common">fruit fly</name>
    <dbReference type="NCBI Taxonomy" id="103775"/>
    <lineage>
        <taxon>Eukaryota</taxon>
        <taxon>Metazoa</taxon>
        <taxon>Ecdysozoa</taxon>
        <taxon>Arthropoda</taxon>
        <taxon>Hexapoda</taxon>
        <taxon>Insecta</taxon>
        <taxon>Pterygota</taxon>
        <taxon>Neoptera</taxon>
        <taxon>Endopterygota</taxon>
        <taxon>Diptera</taxon>
        <taxon>Brachycera</taxon>
        <taxon>Muscomorpha</taxon>
        <taxon>Ephydroidea</taxon>
        <taxon>Drosophilidae</taxon>
        <taxon>Drosophila</taxon>
        <taxon>Sophophora</taxon>
    </lineage>
</organism>
<gene>
    <name evidence="2" type="ORF">M5D96_008256</name>
</gene>
<evidence type="ECO:0000313" key="2">
    <source>
        <dbReference type="EMBL" id="KAI8038362.1"/>
    </source>
</evidence>
<sequence>MFDGSHKVHCSEDQMRVDIGLPDADSKDQSAPQIYLEGLKGYPDERCQPQIDGSLAVFRLSLSDFYECGVTRMVNQLTGKKVYYHKIIIESASSKEIVSVKCITTASPAYNVMMNATSGSSSTSSATAPSSGIRGLVKRDVLPAGFQEPEDLEITTSLTKRAPEPRLSIGVSQDGQKFTRDLTVKSGTPLTMEINLDEDSAPVYGLGVNYLDVTDTHTSSETLIFKGCTVDPYLFENFNTIDGDILSAKFKAFKFPDSSYVQFRATVNVCLDKCLGTQCSNNQVGFGRRKREISAANKVYEISLAMFLQVQDIEGVNKNEVLQLEEKLRELKLANQRLARNSRGNFALEQTPANAMPAFVVDERELGHLSAGSGSASNGLSLALWTLLGSLSWRLI</sequence>
<dbReference type="InterPro" id="IPR001507">
    <property type="entry name" value="ZP_dom"/>
</dbReference>